<organism evidence="6 7">
    <name type="scientific">Candidatus Adlerbacteria bacterium RIFCSPLOWO2_01_FULL_51_16</name>
    <dbReference type="NCBI Taxonomy" id="1797243"/>
    <lineage>
        <taxon>Bacteria</taxon>
        <taxon>Candidatus Adleribacteriota</taxon>
    </lineage>
</organism>
<evidence type="ECO:0000256" key="5">
    <source>
        <dbReference type="SAM" id="Phobius"/>
    </source>
</evidence>
<evidence type="ECO:0000256" key="2">
    <source>
        <dbReference type="ARBA" id="ARBA00022692"/>
    </source>
</evidence>
<evidence type="ECO:0000313" key="6">
    <source>
        <dbReference type="EMBL" id="OGC80731.1"/>
    </source>
</evidence>
<feature type="transmembrane region" description="Helical" evidence="5">
    <location>
        <begin position="12"/>
        <end position="30"/>
    </location>
</feature>
<dbReference type="Pfam" id="PF09685">
    <property type="entry name" value="MamF_MmsF"/>
    <property type="match status" value="1"/>
</dbReference>
<keyword evidence="2 5" id="KW-0812">Transmembrane</keyword>
<evidence type="ECO:0000313" key="7">
    <source>
        <dbReference type="Proteomes" id="UP000176185"/>
    </source>
</evidence>
<comment type="subcellular location">
    <subcellularLocation>
        <location evidence="1">Membrane</location>
        <topology evidence="1">Multi-pass membrane protein</topology>
    </subcellularLocation>
</comment>
<keyword evidence="3 5" id="KW-1133">Transmembrane helix</keyword>
<feature type="transmembrane region" description="Helical" evidence="5">
    <location>
        <begin position="69"/>
        <end position="86"/>
    </location>
</feature>
<protein>
    <recommendedName>
        <fullName evidence="8">Import component protein</fullName>
    </recommendedName>
</protein>
<dbReference type="InterPro" id="IPR019109">
    <property type="entry name" value="MamF_MmsF"/>
</dbReference>
<evidence type="ECO:0000256" key="3">
    <source>
        <dbReference type="ARBA" id="ARBA00022989"/>
    </source>
</evidence>
<evidence type="ECO:0000256" key="4">
    <source>
        <dbReference type="ARBA" id="ARBA00023136"/>
    </source>
</evidence>
<evidence type="ECO:0000256" key="1">
    <source>
        <dbReference type="ARBA" id="ARBA00004141"/>
    </source>
</evidence>
<dbReference type="EMBL" id="MEWX01000014">
    <property type="protein sequence ID" value="OGC80731.1"/>
    <property type="molecule type" value="Genomic_DNA"/>
</dbReference>
<keyword evidence="4 5" id="KW-0472">Membrane</keyword>
<dbReference type="Proteomes" id="UP000176185">
    <property type="component" value="Unassembled WGS sequence"/>
</dbReference>
<proteinExistence type="predicted"/>
<feature type="transmembrane region" description="Helical" evidence="5">
    <location>
        <begin position="42"/>
        <end position="63"/>
    </location>
</feature>
<reference evidence="6 7" key="1">
    <citation type="journal article" date="2016" name="Nat. Commun.">
        <title>Thousands of microbial genomes shed light on interconnected biogeochemical processes in an aquifer system.</title>
        <authorList>
            <person name="Anantharaman K."/>
            <person name="Brown C.T."/>
            <person name="Hug L.A."/>
            <person name="Sharon I."/>
            <person name="Castelle C.J."/>
            <person name="Probst A.J."/>
            <person name="Thomas B.C."/>
            <person name="Singh A."/>
            <person name="Wilkins M.J."/>
            <person name="Karaoz U."/>
            <person name="Brodie E.L."/>
            <person name="Williams K.H."/>
            <person name="Hubbard S.S."/>
            <person name="Banfield J.F."/>
        </authorList>
    </citation>
    <scope>NUCLEOTIDE SEQUENCE [LARGE SCALE GENOMIC DNA]</scope>
</reference>
<comment type="caution">
    <text evidence="6">The sequence shown here is derived from an EMBL/GenBank/DDBJ whole genome shotgun (WGS) entry which is preliminary data.</text>
</comment>
<sequence>MPEQHTGQKNTLMGVLCYLGPLVIISFLVAKDDPFVKYHIKQGLVLLVISAIVWVVSMTMWQFWMFYQLINLGIFILAVLGIINVVQGKEAPLPLVGQFGKHFNI</sequence>
<dbReference type="AlphaFoldDB" id="A0A1F4XGB7"/>
<name>A0A1F4XGB7_9BACT</name>
<gene>
    <name evidence="6" type="ORF">A2943_02490</name>
</gene>
<accession>A0A1F4XGB7</accession>
<evidence type="ECO:0008006" key="8">
    <source>
        <dbReference type="Google" id="ProtNLM"/>
    </source>
</evidence>